<evidence type="ECO:0000256" key="5">
    <source>
        <dbReference type="ARBA" id="ARBA00011514"/>
    </source>
</evidence>
<dbReference type="GeneTree" id="ENSGT00390000016151"/>
<keyword evidence="13" id="KW-0496">Mitochondrion</keyword>
<sequence>MALRLLRGLPASAAARGLAAVVQRVEGIHTGAQCRLQYGPLAYILGERTTKKFTEYSKVITVDGNICSGKGELAKQIAEKLGLKHFPEAGIHYADGATGDGRPLDVELSGSCSVEKFYEDPRSNDGNSYRLQSWLYASRLLQYADALEHLLSTGQGVVLERSIFSDFVFLDAMYNQGFIRKQCVEHYNEVKKVTASEYLPPHVVIYIDVPVPEIQSRIQKKGNPHEMKVTSAYLQDIENAYKKTFLPEMSEKCEVLQYSAREAQDAEKVVEDIEYLKYDKGPWLEQDDRTLHHLRMLLFRPRVGQLINRLPISTRQILCCFRVPSPEPGVEELESNSSLAFISGGHFVLQLQAEDGGDAAVRPATAQLARQPGPRGHTAEGLLLRVPWRPQGTTPFRSGQLCQDRRRHVRGAVVTFLCHGMSSSVRAAWCR</sequence>
<dbReference type="Proteomes" id="UP000823872">
    <property type="component" value="Chromosome C1"/>
</dbReference>
<keyword evidence="11" id="KW-0809">Transit peptide</keyword>
<evidence type="ECO:0000256" key="6">
    <source>
        <dbReference type="ARBA" id="ARBA00017279"/>
    </source>
</evidence>
<protein>
    <recommendedName>
        <fullName evidence="6">NADH dehydrogenase [ubiquinone] 1 alpha subcomplex subunit 10, mitochondrial</fullName>
    </recommendedName>
    <alternativeName>
        <fullName evidence="15">Complex I-42kD</fullName>
    </alternativeName>
    <alternativeName>
        <fullName evidence="14">NADH-ubiquinone oxidoreductase 42 kDa subunit</fullName>
    </alternativeName>
</protein>
<gene>
    <name evidence="17" type="primary">NDUFA10</name>
</gene>
<organism evidence="17 18">
    <name type="scientific">Felis catus</name>
    <name type="common">Cat</name>
    <name type="synonym">Felis silvestris catus</name>
    <dbReference type="NCBI Taxonomy" id="9685"/>
    <lineage>
        <taxon>Eukaryota</taxon>
        <taxon>Metazoa</taxon>
        <taxon>Chordata</taxon>
        <taxon>Craniata</taxon>
        <taxon>Vertebrata</taxon>
        <taxon>Euteleostomi</taxon>
        <taxon>Mammalia</taxon>
        <taxon>Eutheria</taxon>
        <taxon>Laurasiatheria</taxon>
        <taxon>Carnivora</taxon>
        <taxon>Feliformia</taxon>
        <taxon>Felidae</taxon>
        <taxon>Felinae</taxon>
        <taxon>Felis</taxon>
    </lineage>
</organism>
<keyword evidence="9" id="KW-0679">Respiratory chain</keyword>
<keyword evidence="7" id="KW-0813">Transport</keyword>
<feature type="domain" description="Deoxynucleoside kinase" evidence="16">
    <location>
        <begin position="60"/>
        <end position="273"/>
    </location>
</feature>
<keyword evidence="18" id="KW-1185">Reference proteome</keyword>
<evidence type="ECO:0000256" key="2">
    <source>
        <dbReference type="ARBA" id="ARBA00003195"/>
    </source>
</evidence>
<dbReference type="SUPFAM" id="SSF52540">
    <property type="entry name" value="P-loop containing nucleoside triphosphate hydrolases"/>
    <property type="match status" value="1"/>
</dbReference>
<dbReference type="InterPro" id="IPR027417">
    <property type="entry name" value="P-loop_NTPase"/>
</dbReference>
<reference evidence="17 18" key="1">
    <citation type="submission" date="2021-02" db="EMBL/GenBank/DDBJ databases">
        <title>Safari Cat Assemblies.</title>
        <authorList>
            <person name="Bredemeyer K.R."/>
            <person name="Murphy W.J."/>
        </authorList>
    </citation>
    <scope>NUCLEOTIDE SEQUENCE [LARGE SCALE GENOMIC DNA]</scope>
</reference>
<evidence type="ECO:0000256" key="4">
    <source>
        <dbReference type="ARBA" id="ARBA00008606"/>
    </source>
</evidence>
<reference evidence="17" key="3">
    <citation type="submission" date="2025-09" db="UniProtKB">
        <authorList>
            <consortium name="Ensembl"/>
        </authorList>
    </citation>
    <scope>IDENTIFICATION</scope>
    <source>
        <strain evidence="17">breed Abyssinian</strain>
    </source>
</reference>
<evidence type="ECO:0000256" key="15">
    <source>
        <dbReference type="ARBA" id="ARBA00032828"/>
    </source>
</evidence>
<evidence type="ECO:0000313" key="17">
    <source>
        <dbReference type="Ensembl" id="ENSFCTP00005017692.1"/>
    </source>
</evidence>
<comment type="similarity">
    <text evidence="4">Belongs to the complex I NDUFA10 subunit family.</text>
</comment>
<evidence type="ECO:0000313" key="18">
    <source>
        <dbReference type="Proteomes" id="UP000823872"/>
    </source>
</evidence>
<evidence type="ECO:0000259" key="16">
    <source>
        <dbReference type="Pfam" id="PF01712"/>
    </source>
</evidence>
<evidence type="ECO:0000256" key="3">
    <source>
        <dbReference type="ARBA" id="ARBA00004305"/>
    </source>
</evidence>
<accession>A0ABI7X5B2</accession>
<keyword evidence="12" id="KW-0249">Electron transport</keyword>
<name>A0ABI7X5B2_FELCA</name>
<comment type="cofactor">
    <cofactor evidence="1">
        <name>FAD</name>
        <dbReference type="ChEBI" id="CHEBI:57692"/>
    </cofactor>
</comment>
<dbReference type="Gene3D" id="3.40.50.300">
    <property type="entry name" value="P-loop containing nucleotide triphosphate hydrolases"/>
    <property type="match status" value="1"/>
</dbReference>
<comment type="function">
    <text evidence="2">Accessory subunit of the mitochondrial membrane respiratory chain NADH dehydrogenase (Complex I), that is believed not to be involved in catalysis. Complex I functions in the transfer of electrons from NADH to the respiratory chain. The immediate electron acceptor for the enzyme is believed to be ubiquinone.</text>
</comment>
<dbReference type="CDD" id="cd02030">
    <property type="entry name" value="NDUO42"/>
    <property type="match status" value="1"/>
</dbReference>
<dbReference type="InterPro" id="IPR015828">
    <property type="entry name" value="NDUFA10"/>
</dbReference>
<comment type="subcellular location">
    <subcellularLocation>
        <location evidence="3">Mitochondrion matrix</location>
    </subcellularLocation>
</comment>
<proteinExistence type="inferred from homology"/>
<evidence type="ECO:0000256" key="1">
    <source>
        <dbReference type="ARBA" id="ARBA00001974"/>
    </source>
</evidence>
<dbReference type="InterPro" id="IPR031314">
    <property type="entry name" value="DNK_dom"/>
</dbReference>
<dbReference type="Ensembl" id="ENSFCTT00005027241.1">
    <property type="protein sequence ID" value="ENSFCTP00005017692.1"/>
    <property type="gene ID" value="ENSFCTG00005009748.1"/>
</dbReference>
<evidence type="ECO:0000256" key="14">
    <source>
        <dbReference type="ARBA" id="ARBA00032628"/>
    </source>
</evidence>
<dbReference type="PANTHER" id="PTHR10513:SF15">
    <property type="entry name" value="NADH DEHYDROGENASE [UBIQUINONE] 1 ALPHA SUBCOMPLEX SUBUNIT 10, MITOCHONDRIAL"/>
    <property type="match status" value="1"/>
</dbReference>
<keyword evidence="8" id="KW-0285">Flavoprotein</keyword>
<evidence type="ECO:0000256" key="10">
    <source>
        <dbReference type="ARBA" id="ARBA00022827"/>
    </source>
</evidence>
<evidence type="ECO:0000256" key="12">
    <source>
        <dbReference type="ARBA" id="ARBA00022982"/>
    </source>
</evidence>
<evidence type="ECO:0000256" key="7">
    <source>
        <dbReference type="ARBA" id="ARBA00022448"/>
    </source>
</evidence>
<dbReference type="PANTHER" id="PTHR10513">
    <property type="entry name" value="DEOXYNUCLEOSIDE KINASE"/>
    <property type="match status" value="1"/>
</dbReference>
<reference evidence="17" key="2">
    <citation type="submission" date="2025-08" db="UniProtKB">
        <authorList>
            <consortium name="Ensembl"/>
        </authorList>
    </citation>
    <scope>IDENTIFICATION</scope>
    <source>
        <strain evidence="17">breed Abyssinian</strain>
    </source>
</reference>
<evidence type="ECO:0000256" key="9">
    <source>
        <dbReference type="ARBA" id="ARBA00022660"/>
    </source>
</evidence>
<evidence type="ECO:0000256" key="8">
    <source>
        <dbReference type="ARBA" id="ARBA00022630"/>
    </source>
</evidence>
<evidence type="ECO:0000256" key="11">
    <source>
        <dbReference type="ARBA" id="ARBA00022946"/>
    </source>
</evidence>
<keyword evidence="10" id="KW-0274">FAD</keyword>
<dbReference type="Pfam" id="PF01712">
    <property type="entry name" value="dNK"/>
    <property type="match status" value="1"/>
</dbReference>
<dbReference type="InterPro" id="IPR050566">
    <property type="entry name" value="Deoxyribonucleoside_kinase"/>
</dbReference>
<evidence type="ECO:0000256" key="13">
    <source>
        <dbReference type="ARBA" id="ARBA00023128"/>
    </source>
</evidence>
<comment type="subunit">
    <text evidence="5">Complex I is composed of 45 different subunits. This a component of the hydrophobic protein fraction.</text>
</comment>